<evidence type="ECO:0000256" key="2">
    <source>
        <dbReference type="SAM" id="SignalP"/>
    </source>
</evidence>
<name>A0A9X1MJV9_9BACT</name>
<dbReference type="Proteomes" id="UP001139103">
    <property type="component" value="Unassembled WGS sequence"/>
</dbReference>
<keyword evidence="4" id="KW-1185">Reference proteome</keyword>
<feature type="region of interest" description="Disordered" evidence="1">
    <location>
        <begin position="46"/>
        <end position="66"/>
    </location>
</feature>
<gene>
    <name evidence="3" type="ORF">LOC68_08575</name>
</gene>
<accession>A0A9X1MJV9</accession>
<proteinExistence type="predicted"/>
<feature type="signal peptide" evidence="2">
    <location>
        <begin position="1"/>
        <end position="19"/>
    </location>
</feature>
<comment type="caution">
    <text evidence="3">The sequence shown here is derived from an EMBL/GenBank/DDBJ whole genome shotgun (WGS) entry which is preliminary data.</text>
</comment>
<organism evidence="3 4">
    <name type="scientific">Blastopirellula sediminis</name>
    <dbReference type="NCBI Taxonomy" id="2894196"/>
    <lineage>
        <taxon>Bacteria</taxon>
        <taxon>Pseudomonadati</taxon>
        <taxon>Planctomycetota</taxon>
        <taxon>Planctomycetia</taxon>
        <taxon>Pirellulales</taxon>
        <taxon>Pirellulaceae</taxon>
        <taxon>Blastopirellula</taxon>
    </lineage>
</organism>
<protein>
    <submittedName>
        <fullName evidence="3">Uncharacterized protein</fullName>
    </submittedName>
</protein>
<keyword evidence="2" id="KW-0732">Signal</keyword>
<evidence type="ECO:0000313" key="3">
    <source>
        <dbReference type="EMBL" id="MCC9628448.1"/>
    </source>
</evidence>
<evidence type="ECO:0000313" key="4">
    <source>
        <dbReference type="Proteomes" id="UP001139103"/>
    </source>
</evidence>
<evidence type="ECO:0000256" key="1">
    <source>
        <dbReference type="SAM" id="MobiDB-lite"/>
    </source>
</evidence>
<sequence length="138" mass="15288">MRRFVSILLIFLLVGQSLAAAPHWHGEETGCDTEEHAARPHVHLHGEKGHHHEHASQAPEPEPVEHDSDAVFLTADDAVIDNVSTSVPKLTWSWFSVCPIAASSIQAACKAETRYCLGWDSPLRPSCARYEQLLSIRC</sequence>
<dbReference type="EMBL" id="JAJKFT010000004">
    <property type="protein sequence ID" value="MCC9628448.1"/>
    <property type="molecule type" value="Genomic_DNA"/>
</dbReference>
<dbReference type="RefSeq" id="WP_230217722.1">
    <property type="nucleotide sequence ID" value="NZ_JAJKFT010000004.1"/>
</dbReference>
<dbReference type="AlphaFoldDB" id="A0A9X1MJV9"/>
<reference evidence="3" key="1">
    <citation type="submission" date="2021-11" db="EMBL/GenBank/DDBJ databases">
        <title>Genome sequence.</title>
        <authorList>
            <person name="Sun Q."/>
        </authorList>
    </citation>
    <scope>NUCLEOTIDE SEQUENCE</scope>
    <source>
        <strain evidence="3">JC732</strain>
    </source>
</reference>
<feature type="chain" id="PRO_5040790942" evidence="2">
    <location>
        <begin position="20"/>
        <end position="138"/>
    </location>
</feature>